<dbReference type="InterPro" id="IPR044068">
    <property type="entry name" value="CB"/>
</dbReference>
<dbReference type="Proteomes" id="UP001056610">
    <property type="component" value="Chromosome"/>
</dbReference>
<dbReference type="InterPro" id="IPR010998">
    <property type="entry name" value="Integrase_recombinase_N"/>
</dbReference>
<feature type="domain" description="Core-binding (CB)" evidence="3">
    <location>
        <begin position="40"/>
        <end position="144"/>
    </location>
</feature>
<name>A0ABY4QIE6_9MYCO</name>
<evidence type="ECO:0000256" key="2">
    <source>
        <dbReference type="PROSITE-ProRule" id="PRU01248"/>
    </source>
</evidence>
<keyword evidence="5" id="KW-1185">Reference proteome</keyword>
<reference evidence="4" key="1">
    <citation type="submission" date="2022-05" db="EMBL/GenBank/DDBJ databases">
        <title>A methanotrophic Mycobacterium dominates a cave microbial ecosystem.</title>
        <authorList>
            <person name="Van Spanning R.J.M."/>
            <person name="Guan Q."/>
            <person name="Melkonian C."/>
            <person name="Gallant J."/>
            <person name="Polerecky L."/>
            <person name="Flot J.-F."/>
            <person name="Brandt B.W."/>
            <person name="Braster M."/>
            <person name="Iturbe Espinoza P."/>
            <person name="Aerts J."/>
            <person name="Meima-Franke M."/>
            <person name="Piersma S.R."/>
            <person name="Bunduc C."/>
            <person name="Ummels R."/>
            <person name="Pain A."/>
            <person name="Fleming E.J."/>
            <person name="van der Wel N."/>
            <person name="Gherman V.D."/>
            <person name="Sarbu S.M."/>
            <person name="Bodelier P.L.E."/>
            <person name="Bitter W."/>
        </authorList>
    </citation>
    <scope>NUCLEOTIDE SEQUENCE</scope>
    <source>
        <strain evidence="4">Sulfur Cave</strain>
    </source>
</reference>
<sequence>MGEGDEGVRDLAALTVPLTGSLQDTGDPWLPYRLVDPAGEPVEAVSAYFRDLQAAGRSAATMRSYGLDLLRWFRFLWVIEIAWDQATRVEARDFCRWMLVAGKPSRPHWRRPHEIPDRAGVVAYAPSVRAHAETVLRSFYGFHLEAGSGPCQSVPAGSVAYRSGASAP</sequence>
<gene>
    <name evidence="4" type="ORF">M5I08_19700</name>
</gene>
<dbReference type="Gene3D" id="1.10.150.130">
    <property type="match status" value="1"/>
</dbReference>
<dbReference type="RefSeq" id="WP_249762917.1">
    <property type="nucleotide sequence ID" value="NZ_CAJUXY010000118.1"/>
</dbReference>
<evidence type="ECO:0000313" key="4">
    <source>
        <dbReference type="EMBL" id="UQX10331.1"/>
    </source>
</evidence>
<proteinExistence type="predicted"/>
<dbReference type="EMBL" id="CP097320">
    <property type="protein sequence ID" value="UQX10331.1"/>
    <property type="molecule type" value="Genomic_DNA"/>
</dbReference>
<evidence type="ECO:0000259" key="3">
    <source>
        <dbReference type="PROSITE" id="PS51900"/>
    </source>
</evidence>
<evidence type="ECO:0000256" key="1">
    <source>
        <dbReference type="ARBA" id="ARBA00023125"/>
    </source>
</evidence>
<dbReference type="Pfam" id="PF02899">
    <property type="entry name" value="Phage_int_SAM_1"/>
    <property type="match status" value="1"/>
</dbReference>
<dbReference type="InterPro" id="IPR004107">
    <property type="entry name" value="Integrase_SAM-like_N"/>
</dbReference>
<organism evidence="4 5">
    <name type="scientific">Candidatus Mycobacterium methanotrophicum</name>
    <dbReference type="NCBI Taxonomy" id="2943498"/>
    <lineage>
        <taxon>Bacteria</taxon>
        <taxon>Bacillati</taxon>
        <taxon>Actinomycetota</taxon>
        <taxon>Actinomycetes</taxon>
        <taxon>Mycobacteriales</taxon>
        <taxon>Mycobacteriaceae</taxon>
        <taxon>Mycobacterium</taxon>
    </lineage>
</organism>
<keyword evidence="1 2" id="KW-0238">DNA-binding</keyword>
<accession>A0ABY4QIE6</accession>
<dbReference type="PROSITE" id="PS51900">
    <property type="entry name" value="CB"/>
    <property type="match status" value="1"/>
</dbReference>
<protein>
    <submittedName>
        <fullName evidence="4">Site-specific integrase</fullName>
    </submittedName>
</protein>
<evidence type="ECO:0000313" key="5">
    <source>
        <dbReference type="Proteomes" id="UP001056610"/>
    </source>
</evidence>